<dbReference type="InterPro" id="IPR050309">
    <property type="entry name" value="Type-B_Carboxylest/Lipase"/>
</dbReference>
<organism evidence="3 4">
    <name type="scientific">Emericella nidulans (strain FGSC A4 / ATCC 38163 / CBS 112.46 / NRRL 194 / M139)</name>
    <name type="common">Aspergillus nidulans</name>
    <dbReference type="NCBI Taxonomy" id="227321"/>
    <lineage>
        <taxon>Eukaryota</taxon>
        <taxon>Fungi</taxon>
        <taxon>Dikarya</taxon>
        <taxon>Ascomycota</taxon>
        <taxon>Pezizomycotina</taxon>
        <taxon>Eurotiomycetes</taxon>
        <taxon>Eurotiomycetidae</taxon>
        <taxon>Eurotiales</taxon>
        <taxon>Aspergillaceae</taxon>
        <taxon>Aspergillus</taxon>
        <taxon>Aspergillus subgen. Nidulantes</taxon>
    </lineage>
</organism>
<dbReference type="FunFam" id="3.40.50.1820:FF:001118">
    <property type="entry name" value="Uncharacterized protein"/>
    <property type="match status" value="1"/>
</dbReference>
<dbReference type="InterPro" id="IPR029058">
    <property type="entry name" value="AB_hydrolase_fold"/>
</dbReference>
<keyword evidence="4" id="KW-1185">Reference proteome</keyword>
<dbReference type="HOGENOM" id="CLU_006586_15_1_1"/>
<protein>
    <recommendedName>
        <fullName evidence="2">Carboxylesterase type B domain-containing protein</fullName>
    </recommendedName>
</protein>
<dbReference type="Proteomes" id="UP000000560">
    <property type="component" value="Chromosome I"/>
</dbReference>
<proteinExistence type="predicted"/>
<dbReference type="KEGG" id="ani:ANIA_06771"/>
<dbReference type="PANTHER" id="PTHR11559">
    <property type="entry name" value="CARBOXYLESTERASE"/>
    <property type="match status" value="1"/>
</dbReference>
<sequence length="516" mass="57083">MAHLIKLTFFSLWLITAAVGTFAPYYGNLTFQPPRTLSSWSNLTVETQTGTFIGALNDTYPNVRQFLRVPFAKPPVGDLRWLPPQRLEKSSRRYDSTRHGPACPQYVSSSVTNYNHYAPPNLLVNLGETLDEGAIAWSTSEDCLSLAVWTPSYADKTSKLPVALFVTGGHGLTGGIDIPSQVPEQWVSRSQEHIVVTINYRVNIFGNPKSRALKETSLSLLDVRAAVEWVSENIEAFGGDPQNIMLWGQSQGAALTHMYTLAFPSDPLVSKFGVLSQPPSVTVDLTTAATTDPYAGFDIVAKALGCNYGDDADAELECMRQVSWVQIEEFINRYTGTPELDFSNYIPRYLAGKVATGPEIRSNTASEMPTTNRTSTAETQRQWLCKGVEEAMLRNKYGLDTYRYLWAGNFSNISPEPWLGAFHWSDLLMIFGTYEKDVGDVPKLEVDTSAAIQDFFLAFLKDPGSLQRRGWPLYEPDAANGGFIMEFGKKTAARNITGAYLDAGCYNSSVPMRLSG</sequence>
<keyword evidence="1" id="KW-0732">Signal</keyword>
<name>C8V260_EMENI</name>
<dbReference type="AlphaFoldDB" id="C8V260"/>
<reference evidence="4" key="2">
    <citation type="journal article" date="2009" name="Fungal Genet. Biol.">
        <title>The 2008 update of the Aspergillus nidulans genome annotation: a community effort.</title>
        <authorList>
            <person name="Wortman J.R."/>
            <person name="Gilsenan J.M."/>
            <person name="Joardar V."/>
            <person name="Deegan J."/>
            <person name="Clutterbuck J."/>
            <person name="Andersen M.R."/>
            <person name="Archer D."/>
            <person name="Bencina M."/>
            <person name="Braus G."/>
            <person name="Coutinho P."/>
            <person name="von Dohren H."/>
            <person name="Doonan J."/>
            <person name="Driessen A.J."/>
            <person name="Durek P."/>
            <person name="Espeso E."/>
            <person name="Fekete E."/>
            <person name="Flipphi M."/>
            <person name="Estrada C.G."/>
            <person name="Geysens S."/>
            <person name="Goldman G."/>
            <person name="de Groot P.W."/>
            <person name="Hansen K."/>
            <person name="Harris S.D."/>
            <person name="Heinekamp T."/>
            <person name="Helmstaedt K."/>
            <person name="Henrissat B."/>
            <person name="Hofmann G."/>
            <person name="Homan T."/>
            <person name="Horio T."/>
            <person name="Horiuchi H."/>
            <person name="James S."/>
            <person name="Jones M."/>
            <person name="Karaffa L."/>
            <person name="Karanyi Z."/>
            <person name="Kato M."/>
            <person name="Keller N."/>
            <person name="Kelly D.E."/>
            <person name="Kiel J.A."/>
            <person name="Kim J.M."/>
            <person name="van der Klei I.J."/>
            <person name="Klis F.M."/>
            <person name="Kovalchuk A."/>
            <person name="Krasevec N."/>
            <person name="Kubicek C.P."/>
            <person name="Liu B."/>
            <person name="Maccabe A."/>
            <person name="Meyer V."/>
            <person name="Mirabito P."/>
            <person name="Miskei M."/>
            <person name="Mos M."/>
            <person name="Mullins J."/>
            <person name="Nelson D.R."/>
            <person name="Nielsen J."/>
            <person name="Oakley B.R."/>
            <person name="Osmani S.A."/>
            <person name="Pakula T."/>
            <person name="Paszewski A."/>
            <person name="Paulsen I."/>
            <person name="Pilsyk S."/>
            <person name="Pocsi I."/>
            <person name="Punt P.J."/>
            <person name="Ram A.F."/>
            <person name="Ren Q."/>
            <person name="Robellet X."/>
            <person name="Robson G."/>
            <person name="Seiboth B."/>
            <person name="van Solingen P."/>
            <person name="Specht T."/>
            <person name="Sun J."/>
            <person name="Taheri-Talesh N."/>
            <person name="Takeshita N."/>
            <person name="Ussery D."/>
            <person name="vanKuyk P.A."/>
            <person name="Visser H."/>
            <person name="van de Vondervoort P.J."/>
            <person name="de Vries R.P."/>
            <person name="Walton J."/>
            <person name="Xiang X."/>
            <person name="Xiong Y."/>
            <person name="Zeng A.P."/>
            <person name="Brandt B.W."/>
            <person name="Cornell M.J."/>
            <person name="van den Hondel C.A."/>
            <person name="Visser J."/>
            <person name="Oliver S.G."/>
            <person name="Turner G."/>
        </authorList>
    </citation>
    <scope>GENOME REANNOTATION</scope>
    <source>
        <strain evidence="4">FGSC A4 / ATCC 38163 / CBS 112.46 / NRRL 194 / M139</strain>
    </source>
</reference>
<evidence type="ECO:0000313" key="4">
    <source>
        <dbReference type="Proteomes" id="UP000000560"/>
    </source>
</evidence>
<accession>C8V260</accession>
<dbReference type="InterPro" id="IPR002018">
    <property type="entry name" value="CarbesteraseB"/>
</dbReference>
<evidence type="ECO:0000256" key="1">
    <source>
        <dbReference type="SAM" id="SignalP"/>
    </source>
</evidence>
<feature type="chain" id="PRO_5002993313" description="Carboxylesterase type B domain-containing protein" evidence="1">
    <location>
        <begin position="21"/>
        <end position="516"/>
    </location>
</feature>
<dbReference type="Pfam" id="PF00135">
    <property type="entry name" value="COesterase"/>
    <property type="match status" value="1"/>
</dbReference>
<reference evidence="4" key="1">
    <citation type="journal article" date="2005" name="Nature">
        <title>Sequencing of Aspergillus nidulans and comparative analysis with A. fumigatus and A. oryzae.</title>
        <authorList>
            <person name="Galagan J.E."/>
            <person name="Calvo S.E."/>
            <person name="Cuomo C."/>
            <person name="Ma L.J."/>
            <person name="Wortman J.R."/>
            <person name="Batzoglou S."/>
            <person name="Lee S.I."/>
            <person name="Basturkmen M."/>
            <person name="Spevak C.C."/>
            <person name="Clutterbuck J."/>
            <person name="Kapitonov V."/>
            <person name="Jurka J."/>
            <person name="Scazzocchio C."/>
            <person name="Farman M."/>
            <person name="Butler J."/>
            <person name="Purcell S."/>
            <person name="Harris S."/>
            <person name="Braus G.H."/>
            <person name="Draht O."/>
            <person name="Busch S."/>
            <person name="D'Enfert C."/>
            <person name="Bouchier C."/>
            <person name="Goldman G.H."/>
            <person name="Bell-Pedersen D."/>
            <person name="Griffiths-Jones S."/>
            <person name="Doonan J.H."/>
            <person name="Yu J."/>
            <person name="Vienken K."/>
            <person name="Pain A."/>
            <person name="Freitag M."/>
            <person name="Selker E.U."/>
            <person name="Archer D.B."/>
            <person name="Penalva M.A."/>
            <person name="Oakley B.R."/>
            <person name="Momany M."/>
            <person name="Tanaka T."/>
            <person name="Kumagai T."/>
            <person name="Asai K."/>
            <person name="Machida M."/>
            <person name="Nierman W.C."/>
            <person name="Denning D.W."/>
            <person name="Caddick M."/>
            <person name="Hynes M."/>
            <person name="Paoletti M."/>
            <person name="Fischer R."/>
            <person name="Miller B."/>
            <person name="Dyer P."/>
            <person name="Sachs M.S."/>
            <person name="Osmani S.A."/>
            <person name="Birren B.W."/>
        </authorList>
    </citation>
    <scope>NUCLEOTIDE SEQUENCE [LARGE SCALE GENOMIC DNA]</scope>
    <source>
        <strain evidence="4">FGSC A4 / ATCC 38163 / CBS 112.46 / NRRL 194 / M139</strain>
    </source>
</reference>
<evidence type="ECO:0000259" key="2">
    <source>
        <dbReference type="Pfam" id="PF00135"/>
    </source>
</evidence>
<dbReference type="RefSeq" id="XP_664375.2">
    <property type="nucleotide sequence ID" value="XM_659283.2"/>
</dbReference>
<dbReference type="ESTHER" id="emeni-q5ay59">
    <property type="family name" value="Fungal_carboxylesterase_lipase"/>
</dbReference>
<dbReference type="eggNOG" id="KOG4389">
    <property type="taxonomic scope" value="Eukaryota"/>
</dbReference>
<dbReference type="VEuPathDB" id="FungiDB:AN6771"/>
<dbReference type="OMA" id="FHWTDLL"/>
<dbReference type="EMBL" id="BN001301">
    <property type="protein sequence ID" value="CBF71426.1"/>
    <property type="molecule type" value="Genomic_DNA"/>
</dbReference>
<gene>
    <name evidence="3" type="ORF">ANIA_06771</name>
</gene>
<evidence type="ECO:0000313" key="3">
    <source>
        <dbReference type="EMBL" id="CBF71426.1"/>
    </source>
</evidence>
<dbReference type="GeneID" id="2870304"/>
<feature type="domain" description="Carboxylesterase type B" evidence="2">
    <location>
        <begin position="43"/>
        <end position="347"/>
    </location>
</feature>
<dbReference type="SUPFAM" id="SSF53474">
    <property type="entry name" value="alpha/beta-Hydrolases"/>
    <property type="match status" value="1"/>
</dbReference>
<dbReference type="Gene3D" id="3.40.50.1820">
    <property type="entry name" value="alpha/beta hydrolase"/>
    <property type="match status" value="2"/>
</dbReference>
<dbReference type="InParanoid" id="C8V260"/>
<feature type="signal peptide" evidence="1">
    <location>
        <begin position="1"/>
        <end position="20"/>
    </location>
</feature>
<dbReference type="OrthoDB" id="408631at2759"/>